<dbReference type="Gene3D" id="3.40.630.30">
    <property type="match status" value="1"/>
</dbReference>
<dbReference type="AlphaFoldDB" id="A0A161JP37"/>
<dbReference type="OrthoDB" id="9807542at2"/>
<dbReference type="SMART" id="SM01022">
    <property type="entry name" value="ASCH"/>
    <property type="match status" value="1"/>
</dbReference>
<dbReference type="KEGG" id="rtn:A6122_1454"/>
<dbReference type="Proteomes" id="UP000077071">
    <property type="component" value="Chromosome"/>
</dbReference>
<dbReference type="EMBL" id="CP015515">
    <property type="protein sequence ID" value="AND16591.1"/>
    <property type="molecule type" value="Genomic_DNA"/>
</dbReference>
<dbReference type="PANTHER" id="PTHR39203">
    <property type="entry name" value="CYTOPLASMIC PROTEIN-RELATED"/>
    <property type="match status" value="1"/>
</dbReference>
<gene>
    <name evidence="2" type="ORF">A6122_1454</name>
</gene>
<sequence length="345" mass="36598">MSGGSGDAPVPTRLELPAGALLRPLVSSDADLLHEAIGEQRSWLAALLPADDPAALPSASLGDDVRGLLRVEEEARAGRAYAFLLVGPDRTDAVGAVSVRPGGGDSAEASWWVVPAVRGSRLEEELDAYTRRWLQQHWPFETVTTPDNRPDDPAALAGANIVALVPAVPELTAPPQPDGDSATRLWAQYRAAHPAVEEELPPVESFGDSTAMADELLGLVRRGVKTATASLAADGAPAAGEHWIVCDGGGIARVVLVTEGVRIGPLDSVDDAFAWAEGEGERTREYWLDGHRRFFSRVSSGGIGDVVFERFRVVWPEADAERAAAFARSIGASRPEELDGTPAHD</sequence>
<dbReference type="Gene3D" id="3.10.400.10">
    <property type="entry name" value="Sulfate adenylyltransferase"/>
    <property type="match status" value="1"/>
</dbReference>
<protein>
    <recommendedName>
        <fullName evidence="1">ASCH domain-containing protein</fullName>
    </recommendedName>
</protein>
<name>A0A161JP37_9MICO</name>
<dbReference type="InterPro" id="IPR015947">
    <property type="entry name" value="PUA-like_sf"/>
</dbReference>
<dbReference type="STRING" id="33888.A6122_1454"/>
<reference evidence="2 3" key="1">
    <citation type="submission" date="2016-05" db="EMBL/GenBank/DDBJ databases">
        <title>Complete genome sequence of Rathayibacter tritici NCPPB 1953.</title>
        <authorList>
            <person name="Park J."/>
            <person name="Lee H.-H."/>
            <person name="Lee S.-W."/>
            <person name="Seo Y.-S."/>
        </authorList>
    </citation>
    <scope>NUCLEOTIDE SEQUENCE [LARGE SCALE GENOMIC DNA]</scope>
    <source>
        <strain evidence="2 3">NCPPB 1953</strain>
    </source>
</reference>
<organism evidence="2 3">
    <name type="scientific">Rathayibacter tritici</name>
    <dbReference type="NCBI Taxonomy" id="33888"/>
    <lineage>
        <taxon>Bacteria</taxon>
        <taxon>Bacillati</taxon>
        <taxon>Actinomycetota</taxon>
        <taxon>Actinomycetes</taxon>
        <taxon>Micrococcales</taxon>
        <taxon>Microbacteriaceae</taxon>
        <taxon>Rathayibacter</taxon>
    </lineage>
</organism>
<accession>A0A161JP37</accession>
<dbReference type="Pfam" id="PF04266">
    <property type="entry name" value="ASCH"/>
    <property type="match status" value="1"/>
</dbReference>
<dbReference type="PATRIC" id="fig|33888.3.peg.1597"/>
<evidence type="ECO:0000313" key="3">
    <source>
        <dbReference type="Proteomes" id="UP000077071"/>
    </source>
</evidence>
<dbReference type="SUPFAM" id="SSF88697">
    <property type="entry name" value="PUA domain-like"/>
    <property type="match status" value="1"/>
</dbReference>
<dbReference type="InterPro" id="IPR009326">
    <property type="entry name" value="DUF984"/>
</dbReference>
<proteinExistence type="predicted"/>
<evidence type="ECO:0000313" key="2">
    <source>
        <dbReference type="EMBL" id="AND16591.1"/>
    </source>
</evidence>
<feature type="domain" description="ASCH" evidence="1">
    <location>
        <begin position="204"/>
        <end position="315"/>
    </location>
</feature>
<dbReference type="InterPro" id="IPR016181">
    <property type="entry name" value="Acyl_CoA_acyltransferase"/>
</dbReference>
<dbReference type="SUPFAM" id="SSF55729">
    <property type="entry name" value="Acyl-CoA N-acyltransferases (Nat)"/>
    <property type="match status" value="1"/>
</dbReference>
<dbReference type="PANTHER" id="PTHR39203:SF1">
    <property type="entry name" value="CYTOPLASMIC PROTEIN"/>
    <property type="match status" value="1"/>
</dbReference>
<evidence type="ECO:0000259" key="1">
    <source>
        <dbReference type="SMART" id="SM01022"/>
    </source>
</evidence>
<keyword evidence="3" id="KW-1185">Reference proteome</keyword>
<dbReference type="InterPro" id="IPR007374">
    <property type="entry name" value="ASCH_domain"/>
</dbReference>
<dbReference type="RefSeq" id="WP_068253377.1">
    <property type="nucleotide sequence ID" value="NZ_CP015515.1"/>
</dbReference>